<evidence type="ECO:0000313" key="2">
    <source>
        <dbReference type="Proteomes" id="UP000187429"/>
    </source>
</evidence>
<evidence type="ECO:0000313" key="1">
    <source>
        <dbReference type="EMBL" id="OMJ11821.1"/>
    </source>
</evidence>
<dbReference type="AlphaFoldDB" id="A0A1R1XB14"/>
<dbReference type="EMBL" id="LSSM01005849">
    <property type="protein sequence ID" value="OMJ11821.1"/>
    <property type="molecule type" value="Genomic_DNA"/>
</dbReference>
<gene>
    <name evidence="1" type="ORF">AYI69_g9691</name>
</gene>
<comment type="caution">
    <text evidence="1">The sequence shown here is derived from an EMBL/GenBank/DDBJ whole genome shotgun (WGS) entry which is preliminary data.</text>
</comment>
<proteinExistence type="predicted"/>
<reference evidence="2" key="1">
    <citation type="submission" date="2017-01" db="EMBL/GenBank/DDBJ databases">
        <authorList>
            <person name="Wang Y."/>
            <person name="White M."/>
            <person name="Kvist S."/>
            <person name="Moncalvo J.-M."/>
        </authorList>
    </citation>
    <scope>NUCLEOTIDE SEQUENCE [LARGE SCALE GENOMIC DNA]</scope>
    <source>
        <strain evidence="2">ID-206-W2</strain>
    </source>
</reference>
<keyword evidence="2" id="KW-1185">Reference proteome</keyword>
<organism evidence="1 2">
    <name type="scientific">Smittium culicis</name>
    <dbReference type="NCBI Taxonomy" id="133412"/>
    <lineage>
        <taxon>Eukaryota</taxon>
        <taxon>Fungi</taxon>
        <taxon>Fungi incertae sedis</taxon>
        <taxon>Zoopagomycota</taxon>
        <taxon>Kickxellomycotina</taxon>
        <taxon>Harpellomycetes</taxon>
        <taxon>Harpellales</taxon>
        <taxon>Legeriomycetaceae</taxon>
        <taxon>Smittium</taxon>
    </lineage>
</organism>
<protein>
    <submittedName>
        <fullName evidence="1">Uncharacterized protein</fullName>
    </submittedName>
</protein>
<accession>A0A1R1XB14</accession>
<dbReference type="Proteomes" id="UP000187429">
    <property type="component" value="Unassembled WGS sequence"/>
</dbReference>
<name>A0A1R1XB14_9FUNG</name>
<sequence>MDPTVIAEFSEDGEFTHASTLLFPAEVTSGIPCDTKEKVAELSAWLKDVLRLRLATNFGRAIPLITASSVLDLYWFETYPIPAITLLTDPLPDFPKILTATNLHCFATPYVFEPTVPAT</sequence>